<proteinExistence type="predicted"/>
<sequence>MTVELVNNEEIGPLEVAGAMMGQAMKLYKMTLSPEDFDSLMNIITHASGLDEERFIYDDMDINETKH</sequence>
<organism evidence="1">
    <name type="scientific">marine metagenome</name>
    <dbReference type="NCBI Taxonomy" id="408172"/>
    <lineage>
        <taxon>unclassified sequences</taxon>
        <taxon>metagenomes</taxon>
        <taxon>ecological metagenomes</taxon>
    </lineage>
</organism>
<evidence type="ECO:0000313" key="1">
    <source>
        <dbReference type="EMBL" id="SVD87521.1"/>
    </source>
</evidence>
<reference evidence="1" key="1">
    <citation type="submission" date="2018-05" db="EMBL/GenBank/DDBJ databases">
        <authorList>
            <person name="Lanie J.A."/>
            <person name="Ng W.-L."/>
            <person name="Kazmierczak K.M."/>
            <person name="Andrzejewski T.M."/>
            <person name="Davidsen T.M."/>
            <person name="Wayne K.J."/>
            <person name="Tettelin H."/>
            <person name="Glass J.I."/>
            <person name="Rusch D."/>
            <person name="Podicherti R."/>
            <person name="Tsui H.-C.T."/>
            <person name="Winkler M.E."/>
        </authorList>
    </citation>
    <scope>NUCLEOTIDE SEQUENCE</scope>
</reference>
<protein>
    <submittedName>
        <fullName evidence="1">Uncharacterized protein</fullName>
    </submittedName>
</protein>
<name>A0A382YWM3_9ZZZZ</name>
<dbReference type="AlphaFoldDB" id="A0A382YWM3"/>
<dbReference type="EMBL" id="UINC01179041">
    <property type="protein sequence ID" value="SVD87521.1"/>
    <property type="molecule type" value="Genomic_DNA"/>
</dbReference>
<gene>
    <name evidence="1" type="ORF">METZ01_LOCUS440375</name>
</gene>
<accession>A0A382YWM3</accession>